<keyword evidence="3" id="KW-1185">Reference proteome</keyword>
<feature type="transmembrane region" description="Helical" evidence="1">
    <location>
        <begin position="26"/>
        <end position="43"/>
    </location>
</feature>
<comment type="caution">
    <text evidence="2">The sequence shown here is derived from an EMBL/GenBank/DDBJ whole genome shotgun (WGS) entry which is preliminary data.</text>
</comment>
<feature type="transmembrane region" description="Helical" evidence="1">
    <location>
        <begin position="63"/>
        <end position="81"/>
    </location>
</feature>
<dbReference type="OrthoDB" id="9812349at2"/>
<keyword evidence="1" id="KW-1133">Transmembrane helix</keyword>
<evidence type="ECO:0000256" key="1">
    <source>
        <dbReference type="SAM" id="Phobius"/>
    </source>
</evidence>
<sequence>MTAVDAVKSAYRNYASFEGRAARSDFWWFVLFQIVVAALISQIDGTSQMITGPGMMRYTYSPGLLGAIWHLVNLLPILALGARRLHDLGKSGWWLLLGLIPMIGVLFLLAWASLRGTAGPNAYGPDPLAV</sequence>
<dbReference type="PANTHER" id="PTHR34980:SF2">
    <property type="entry name" value="INNER MEMBRANE PROTEIN YHAH-RELATED"/>
    <property type="match status" value="1"/>
</dbReference>
<organism evidence="2 3">
    <name type="scientific">Gemmobacter caeni</name>
    <dbReference type="NCBI Taxonomy" id="589035"/>
    <lineage>
        <taxon>Bacteria</taxon>
        <taxon>Pseudomonadati</taxon>
        <taxon>Pseudomonadota</taxon>
        <taxon>Alphaproteobacteria</taxon>
        <taxon>Rhodobacterales</taxon>
        <taxon>Paracoccaceae</taxon>
        <taxon>Gemmobacter</taxon>
    </lineage>
</organism>
<keyword evidence="1" id="KW-0812">Transmembrane</keyword>
<dbReference type="InterPro" id="IPR008523">
    <property type="entry name" value="DUF805"/>
</dbReference>
<gene>
    <name evidence="2" type="ORF">C8N34_101154</name>
</gene>
<reference evidence="2 3" key="1">
    <citation type="submission" date="2018-04" db="EMBL/GenBank/DDBJ databases">
        <title>Genomic Encyclopedia of Archaeal and Bacterial Type Strains, Phase II (KMG-II): from individual species to whole genera.</title>
        <authorList>
            <person name="Goeker M."/>
        </authorList>
    </citation>
    <scope>NUCLEOTIDE SEQUENCE [LARGE SCALE GENOMIC DNA]</scope>
    <source>
        <strain evidence="2 3">DSM 21823</strain>
    </source>
</reference>
<dbReference type="EMBL" id="QBKP01000001">
    <property type="protein sequence ID" value="PTX53242.1"/>
    <property type="molecule type" value="Genomic_DNA"/>
</dbReference>
<name>A0A2T6BB49_9RHOB</name>
<proteinExistence type="predicted"/>
<dbReference type="Proteomes" id="UP000244224">
    <property type="component" value="Unassembled WGS sequence"/>
</dbReference>
<dbReference type="Pfam" id="PF05656">
    <property type="entry name" value="DUF805"/>
    <property type="match status" value="1"/>
</dbReference>
<protein>
    <submittedName>
        <fullName evidence="2">Uncharacterized membrane protein YhaH (DUF805 family)</fullName>
    </submittedName>
</protein>
<dbReference type="RefSeq" id="WP_054303467.1">
    <property type="nucleotide sequence ID" value="NZ_QBKP01000001.1"/>
</dbReference>
<evidence type="ECO:0000313" key="3">
    <source>
        <dbReference type="Proteomes" id="UP000244224"/>
    </source>
</evidence>
<keyword evidence="1" id="KW-0472">Membrane</keyword>
<evidence type="ECO:0000313" key="2">
    <source>
        <dbReference type="EMBL" id="PTX53242.1"/>
    </source>
</evidence>
<dbReference type="PANTHER" id="PTHR34980">
    <property type="entry name" value="INNER MEMBRANE PROTEIN-RELATED-RELATED"/>
    <property type="match status" value="1"/>
</dbReference>
<feature type="transmembrane region" description="Helical" evidence="1">
    <location>
        <begin position="93"/>
        <end position="114"/>
    </location>
</feature>
<accession>A0A2T6BB49</accession>
<dbReference type="GO" id="GO:0005886">
    <property type="term" value="C:plasma membrane"/>
    <property type="evidence" value="ECO:0007669"/>
    <property type="project" value="TreeGrafter"/>
</dbReference>
<dbReference type="AlphaFoldDB" id="A0A2T6BB49"/>